<organism evidence="2 3">
    <name type="scientific">Microseira wollei NIES-4236</name>
    <dbReference type="NCBI Taxonomy" id="2530354"/>
    <lineage>
        <taxon>Bacteria</taxon>
        <taxon>Bacillati</taxon>
        <taxon>Cyanobacteriota</taxon>
        <taxon>Cyanophyceae</taxon>
        <taxon>Oscillatoriophycideae</taxon>
        <taxon>Aerosakkonematales</taxon>
        <taxon>Aerosakkonemataceae</taxon>
        <taxon>Microseira</taxon>
    </lineage>
</organism>
<accession>A0AAV3X9E9</accession>
<dbReference type="EMBL" id="BLAY01000020">
    <property type="protein sequence ID" value="GET36989.1"/>
    <property type="molecule type" value="Genomic_DNA"/>
</dbReference>
<evidence type="ECO:0000313" key="2">
    <source>
        <dbReference type="EMBL" id="GET36989.1"/>
    </source>
</evidence>
<feature type="region of interest" description="Disordered" evidence="1">
    <location>
        <begin position="312"/>
        <end position="345"/>
    </location>
</feature>
<reference evidence="2" key="1">
    <citation type="submission" date="2019-10" db="EMBL/GenBank/DDBJ databases">
        <title>Draft genome sequece of Microseira wollei NIES-4236.</title>
        <authorList>
            <person name="Yamaguchi H."/>
            <person name="Suzuki S."/>
            <person name="Kawachi M."/>
        </authorList>
    </citation>
    <scope>NUCLEOTIDE SEQUENCE</scope>
    <source>
        <strain evidence="2">NIES-4236</strain>
    </source>
</reference>
<dbReference type="Proteomes" id="UP001050975">
    <property type="component" value="Unassembled WGS sequence"/>
</dbReference>
<sequence>MLAWDSTLASMSASSVDIALKHVPTKRGETVMGIASRYWRLVTIDATGGCKVEAIDSLAAFFGQEFAEFAGGGEVQDTFIQRRLLDLLHNDSDRCVLAEGCLRCFISNQIEQVCVQLEEQFGREHGFTRYDLFSFVLDDVDVAVLHQRGSLRQGAYKSLATEILQRFNPERGNLSTWATQLTKHHLELNAFLLERGVYLVSDWAILNDTTPKQVQRIFSEFHHLTPVEIQKACILLESYHLIYRRDRLKLRQTGGGGKCQPPTDKQLEQIAQSLVAKLSQEKLAILDLSTEDILTRLQDMAGKLRQYRISVRRGTPQTDSIDDPEIRRQAENNPSPKSENEESDEQEEFLEFYQASFLECLDLALDKVVRSRVANLQRKKPPTDRQFLQALHLFHCQGKAMGEIASAIGFQAQYQVTRLLKLKEFRADVRQKMLESLRDRILNQAKIYVDPERLQSLDSQVELALDERISEVIQEATDEASNPNRSSKSRFAQRLCKQLKGIFDF</sequence>
<evidence type="ECO:0000313" key="3">
    <source>
        <dbReference type="Proteomes" id="UP001050975"/>
    </source>
</evidence>
<protein>
    <submittedName>
        <fullName evidence="2">Uncharacterized protein</fullName>
    </submittedName>
</protein>
<gene>
    <name evidence="2" type="ORF">MiSe_17420</name>
</gene>
<name>A0AAV3X9E9_9CYAN</name>
<proteinExistence type="predicted"/>
<keyword evidence="3" id="KW-1185">Reference proteome</keyword>
<evidence type="ECO:0000256" key="1">
    <source>
        <dbReference type="SAM" id="MobiDB-lite"/>
    </source>
</evidence>
<comment type="caution">
    <text evidence="2">The sequence shown here is derived from an EMBL/GenBank/DDBJ whole genome shotgun (WGS) entry which is preliminary data.</text>
</comment>
<dbReference type="AlphaFoldDB" id="A0AAV3X9E9"/>